<organism evidence="2">
    <name type="scientific">Setaria italica</name>
    <name type="common">Foxtail millet</name>
    <name type="synonym">Panicum italicum</name>
    <dbReference type="NCBI Taxonomy" id="4555"/>
    <lineage>
        <taxon>Eukaryota</taxon>
        <taxon>Viridiplantae</taxon>
        <taxon>Streptophyta</taxon>
        <taxon>Embryophyta</taxon>
        <taxon>Tracheophyta</taxon>
        <taxon>Spermatophyta</taxon>
        <taxon>Magnoliopsida</taxon>
        <taxon>Liliopsida</taxon>
        <taxon>Poales</taxon>
        <taxon>Poaceae</taxon>
        <taxon>PACMAD clade</taxon>
        <taxon>Panicoideae</taxon>
        <taxon>Panicodae</taxon>
        <taxon>Paniceae</taxon>
        <taxon>Cenchrinae</taxon>
        <taxon>Setaria</taxon>
    </lineage>
</organism>
<dbReference type="EMBL" id="CM003536">
    <property type="protein sequence ID" value="RCV46234.1"/>
    <property type="molecule type" value="Genomic_DNA"/>
</dbReference>
<evidence type="ECO:0000256" key="1">
    <source>
        <dbReference type="SAM" id="SignalP"/>
    </source>
</evidence>
<dbReference type="AlphaFoldDB" id="A0A368SV22"/>
<feature type="signal peptide" evidence="1">
    <location>
        <begin position="1"/>
        <end position="29"/>
    </location>
</feature>
<sequence length="95" mass="10403">MNTRNIRGVLVSTMTVIMLLFLLPNAGTARSHAYSIMRFGGVDGSKVALVFCGRVRCEPKHLCYCCMTEKPGPLCYDTLDECRAVCPSCNPTCPP</sequence>
<evidence type="ECO:0008006" key="3">
    <source>
        <dbReference type="Google" id="ProtNLM"/>
    </source>
</evidence>
<reference evidence="2" key="1">
    <citation type="journal article" date="2012" name="Nat. Biotechnol.">
        <title>Reference genome sequence of the model plant Setaria.</title>
        <authorList>
            <person name="Bennetzen J.L."/>
            <person name="Schmutz J."/>
            <person name="Wang H."/>
            <person name="Percifield R."/>
            <person name="Hawkins J."/>
            <person name="Pontaroli A.C."/>
            <person name="Estep M."/>
            <person name="Feng L."/>
            <person name="Vaughn J.N."/>
            <person name="Grimwood J."/>
            <person name="Jenkins J."/>
            <person name="Barry K."/>
            <person name="Lindquist E."/>
            <person name="Hellsten U."/>
            <person name="Deshpande S."/>
            <person name="Wang X."/>
            <person name="Wu X."/>
            <person name="Mitros T."/>
            <person name="Triplett J."/>
            <person name="Yang X."/>
            <person name="Ye C.Y."/>
            <person name="Mauro-Herrera M."/>
            <person name="Wang L."/>
            <person name="Li P."/>
            <person name="Sharma M."/>
            <person name="Sharma R."/>
            <person name="Ronald P.C."/>
            <person name="Panaud O."/>
            <person name="Kellogg E.A."/>
            <person name="Brutnell T.P."/>
            <person name="Doust A.N."/>
            <person name="Tuskan G.A."/>
            <person name="Rokhsar D."/>
            <person name="Devos K.M."/>
        </authorList>
    </citation>
    <scope>NUCLEOTIDE SEQUENCE [LARGE SCALE GENOMIC DNA]</scope>
    <source>
        <strain evidence="2">Yugu1</strain>
    </source>
</reference>
<name>A0A368SV22_SETIT</name>
<gene>
    <name evidence="2" type="ORF">SETIT_9G516000v2</name>
</gene>
<protein>
    <recommendedName>
        <fullName evidence="3">Bowman-Birk serine protease inhibitors family domain-containing protein</fullName>
    </recommendedName>
</protein>
<keyword evidence="1" id="KW-0732">Signal</keyword>
<evidence type="ECO:0000313" key="2">
    <source>
        <dbReference type="EMBL" id="RCV46234.1"/>
    </source>
</evidence>
<accession>A0A368SV22</accession>
<reference evidence="2" key="2">
    <citation type="submission" date="2015-07" db="EMBL/GenBank/DDBJ databases">
        <authorList>
            <person name="Noorani M."/>
        </authorList>
    </citation>
    <scope>NUCLEOTIDE SEQUENCE</scope>
    <source>
        <strain evidence="2">Yugu1</strain>
    </source>
</reference>
<dbReference type="OrthoDB" id="694715at2759"/>
<proteinExistence type="predicted"/>
<feature type="chain" id="PRO_5016820120" description="Bowman-Birk serine protease inhibitors family domain-containing protein" evidence="1">
    <location>
        <begin position="30"/>
        <end position="95"/>
    </location>
</feature>